<reference evidence="2" key="1">
    <citation type="submission" date="2023-08" db="EMBL/GenBank/DDBJ databases">
        <title>Emergence of clinically-relevant ST2 carbapenem-resistant Acinetobacter baumannii strains in hospital sewages in Zhejiang, East of China.</title>
        <authorList>
            <person name="Kaichao C."/>
            <person name="Zhang R."/>
        </authorList>
    </citation>
    <scope>NUCLEOTIDE SEQUENCE</scope>
    <source>
        <strain evidence="2">M-SY-60</strain>
    </source>
</reference>
<dbReference type="InterPro" id="IPR021862">
    <property type="entry name" value="DUF3472"/>
</dbReference>
<evidence type="ECO:0000313" key="2">
    <source>
        <dbReference type="EMBL" id="MDQ9071259.1"/>
    </source>
</evidence>
<accession>A0AAW8JHE1</accession>
<sequence length="274" mass="30504">MTLKITIQKIALCTASMFSLQAFADPNISYGLESANVTGGYDKVTFPITVNEAPFTGRNYYYALQADFIKDIDPAKGGSAIYIGLQPRDEGKNLVIFSTFGTGTTALSSNCKPGADGGSGTSCSIQYDWKLDTPYVLTMQKEYKDSTANLDVWSGHIQNKKTLETLEIGRFSVPKERLGLNHSMYHFNEYFIFNNPKYKNPEDRPCIQYSKITVYAPTGYVKNKSYPTNKIKGVRLDTGKDSCAIAQNKLNYRATNIPGTFDYINETGILNKNK</sequence>
<gene>
    <name evidence="2" type="ORF">RFH51_07310</name>
</gene>
<protein>
    <submittedName>
        <fullName evidence="2">DUF3472 domain-containing protein</fullName>
    </submittedName>
</protein>
<proteinExistence type="predicted"/>
<feature type="chain" id="PRO_5043947885" evidence="1">
    <location>
        <begin position="25"/>
        <end position="274"/>
    </location>
</feature>
<dbReference type="RefSeq" id="WP_308955649.1">
    <property type="nucleotide sequence ID" value="NZ_JAVICY010000006.1"/>
</dbReference>
<evidence type="ECO:0000256" key="1">
    <source>
        <dbReference type="SAM" id="SignalP"/>
    </source>
</evidence>
<feature type="signal peptide" evidence="1">
    <location>
        <begin position="1"/>
        <end position="24"/>
    </location>
</feature>
<name>A0AAW8JHE1_9GAMM</name>
<dbReference type="AlphaFoldDB" id="A0AAW8JHE1"/>
<comment type="caution">
    <text evidence="2">The sequence shown here is derived from an EMBL/GenBank/DDBJ whole genome shotgun (WGS) entry which is preliminary data.</text>
</comment>
<dbReference type="Pfam" id="PF11958">
    <property type="entry name" value="DUF3472"/>
    <property type="match status" value="1"/>
</dbReference>
<dbReference type="EMBL" id="JAVIDA010000007">
    <property type="protein sequence ID" value="MDQ9071259.1"/>
    <property type="molecule type" value="Genomic_DNA"/>
</dbReference>
<dbReference type="Proteomes" id="UP001243195">
    <property type="component" value="Unassembled WGS sequence"/>
</dbReference>
<evidence type="ECO:0000313" key="3">
    <source>
        <dbReference type="Proteomes" id="UP001243195"/>
    </source>
</evidence>
<organism evidence="2 3">
    <name type="scientific">Acinetobacter gerneri</name>
    <dbReference type="NCBI Taxonomy" id="202952"/>
    <lineage>
        <taxon>Bacteria</taxon>
        <taxon>Pseudomonadati</taxon>
        <taxon>Pseudomonadota</taxon>
        <taxon>Gammaproteobacteria</taxon>
        <taxon>Moraxellales</taxon>
        <taxon>Moraxellaceae</taxon>
        <taxon>Acinetobacter</taxon>
    </lineage>
</organism>
<keyword evidence="1" id="KW-0732">Signal</keyword>